<comment type="similarity">
    <text evidence="1">Belongs to the sigma-70 factor family. ECF subfamily.</text>
</comment>
<gene>
    <name evidence="9" type="ORF">Poly30_37350</name>
</gene>
<proteinExistence type="inferred from homology"/>
<dbReference type="Pfam" id="PF04542">
    <property type="entry name" value="Sigma70_r2"/>
    <property type="match status" value="1"/>
</dbReference>
<dbReference type="AlphaFoldDB" id="A0A518EVT1"/>
<feature type="domain" description="RNA polymerase sigma factor 70 region 4 type 2" evidence="8">
    <location>
        <begin position="111"/>
        <end position="157"/>
    </location>
</feature>
<dbReference type="InterPro" id="IPR013324">
    <property type="entry name" value="RNA_pol_sigma_r3/r4-like"/>
</dbReference>
<dbReference type="EMBL" id="CP036434">
    <property type="protein sequence ID" value="QDV08199.1"/>
    <property type="molecule type" value="Genomic_DNA"/>
</dbReference>
<dbReference type="SUPFAM" id="SSF88946">
    <property type="entry name" value="Sigma2 domain of RNA polymerase sigma factors"/>
    <property type="match status" value="1"/>
</dbReference>
<accession>A0A518EVT1</accession>
<feature type="domain" description="RNA polymerase sigma-70 region 2" evidence="7">
    <location>
        <begin position="11"/>
        <end position="73"/>
    </location>
</feature>
<dbReference type="Gene3D" id="1.10.10.10">
    <property type="entry name" value="Winged helix-like DNA-binding domain superfamily/Winged helix DNA-binding domain"/>
    <property type="match status" value="1"/>
</dbReference>
<keyword evidence="5" id="KW-0804">Transcription</keyword>
<evidence type="ECO:0000259" key="7">
    <source>
        <dbReference type="Pfam" id="PF04542"/>
    </source>
</evidence>
<dbReference type="PANTHER" id="PTHR43133">
    <property type="entry name" value="RNA POLYMERASE ECF-TYPE SIGMA FACTO"/>
    <property type="match status" value="1"/>
</dbReference>
<evidence type="ECO:0000256" key="4">
    <source>
        <dbReference type="ARBA" id="ARBA00023125"/>
    </source>
</evidence>
<evidence type="ECO:0000259" key="8">
    <source>
        <dbReference type="Pfam" id="PF08281"/>
    </source>
</evidence>
<dbReference type="InterPro" id="IPR036388">
    <property type="entry name" value="WH-like_DNA-bd_sf"/>
</dbReference>
<keyword evidence="4" id="KW-0238">DNA-binding</keyword>
<evidence type="ECO:0000256" key="3">
    <source>
        <dbReference type="ARBA" id="ARBA00023082"/>
    </source>
</evidence>
<feature type="region of interest" description="Disordered" evidence="6">
    <location>
        <begin position="267"/>
        <end position="293"/>
    </location>
</feature>
<dbReference type="NCBIfam" id="TIGR02937">
    <property type="entry name" value="sigma70-ECF"/>
    <property type="match status" value="1"/>
</dbReference>
<dbReference type="InterPro" id="IPR007627">
    <property type="entry name" value="RNA_pol_sigma70_r2"/>
</dbReference>
<feature type="region of interest" description="Disordered" evidence="6">
    <location>
        <begin position="72"/>
        <end position="96"/>
    </location>
</feature>
<evidence type="ECO:0000313" key="9">
    <source>
        <dbReference type="EMBL" id="QDV08199.1"/>
    </source>
</evidence>
<reference evidence="9 10" key="1">
    <citation type="submission" date="2019-02" db="EMBL/GenBank/DDBJ databases">
        <title>Deep-cultivation of Planctomycetes and their phenomic and genomic characterization uncovers novel biology.</title>
        <authorList>
            <person name="Wiegand S."/>
            <person name="Jogler M."/>
            <person name="Boedeker C."/>
            <person name="Pinto D."/>
            <person name="Vollmers J."/>
            <person name="Rivas-Marin E."/>
            <person name="Kohn T."/>
            <person name="Peeters S.H."/>
            <person name="Heuer A."/>
            <person name="Rast P."/>
            <person name="Oberbeckmann S."/>
            <person name="Bunk B."/>
            <person name="Jeske O."/>
            <person name="Meyerdierks A."/>
            <person name="Storesund J.E."/>
            <person name="Kallscheuer N."/>
            <person name="Luecker S."/>
            <person name="Lage O.M."/>
            <person name="Pohl T."/>
            <person name="Merkel B.J."/>
            <person name="Hornburger P."/>
            <person name="Mueller R.-W."/>
            <person name="Bruemmer F."/>
            <person name="Labrenz M."/>
            <person name="Spormann A.M."/>
            <person name="Op den Camp H."/>
            <person name="Overmann J."/>
            <person name="Amann R."/>
            <person name="Jetten M.S.M."/>
            <person name="Mascher T."/>
            <person name="Medema M.H."/>
            <person name="Devos D.P."/>
            <person name="Kaster A.-K."/>
            <person name="Ovreas L."/>
            <person name="Rohde M."/>
            <person name="Galperin M.Y."/>
            <person name="Jogler C."/>
        </authorList>
    </citation>
    <scope>NUCLEOTIDE SEQUENCE [LARGE SCALE GENOMIC DNA]</scope>
    <source>
        <strain evidence="9 10">Poly30</strain>
    </source>
</reference>
<name>A0A518EVT1_9BACT</name>
<dbReference type="Gene3D" id="1.10.1740.10">
    <property type="match status" value="1"/>
</dbReference>
<dbReference type="SUPFAM" id="SSF88659">
    <property type="entry name" value="Sigma3 and sigma4 domains of RNA polymerase sigma factors"/>
    <property type="match status" value="1"/>
</dbReference>
<sequence>METEGELLTELAWLRRVAAGLVGDDAAASDLTQDVALEALRRPPMAEGASLEGARLRGWLWTVARRKARRGREQRAASSLAEENASQAERVEGPDRSARQLALHRDLLAEIHALGGADADLIVQRYLDQRPPREIALALDLPVPTVRKRLSRAMGRLRARLVESERGSGGWSLGLCVILGSGSAPGRAPVSESASATGRADADSTALRSAGSGGAWKLAALALGFLAVGASWLLLVDPRDPSASTLPEPVTLAARDAEAPGVLLLAPPASNPDADPRTAVESPPADATLASESPLDVAPRSRVFFVDEAGAPVLGARAIWADEDSTPHVMEIDDAGVALLPTDARGWIYAGADGFENGDHAIAWSDSDDINVELRRQREIQGQLLIDGVVPGSEITLFRDRGSNHPPLSASNDERLKAALIEHGLEWPRTRIKTDRGGAFIFTTLASSGDYFLQVPYDIPLVDAEGVLRHGPHTVWFARETSGLQLMATRVDSVEGKIVWSDDQEPVTERFDFFPCDEEGEWLAQLSVATDANGEFSLPLRVAAHYRSGEEVAWSRWELHLEQTELFGRLSGSEGSRSLPLIEVPRGSMKRFRVVGRSSEGVKPLLAVLASATEVAETRSDGTASLHASDGSSVRVMARGYQARVAEVDPSATSADAPQTIELEAAPRLRVRFPLEHRIGFDPDRSVRLVLRMAPTAFAGCGEIEEEQESFWRLCRRLCGTTFRGFRSDDDETPTGPGSAYFQGLPNRDLWIDGLRPGVALLIELHDQFGQVLASQPATMPPAGGEPVLTLDFEDPYATGAAALRGTCRWPSDGRPYRGQVQLYRDDHGRVENTRASASGEFAMGPLVPGRYFIVARMNGSTPQRGEGVDVVIVPGMNTLTIDAIGPEPD</sequence>
<evidence type="ECO:0000256" key="5">
    <source>
        <dbReference type="ARBA" id="ARBA00023163"/>
    </source>
</evidence>
<evidence type="ECO:0000313" key="10">
    <source>
        <dbReference type="Proteomes" id="UP000320390"/>
    </source>
</evidence>
<keyword evidence="3" id="KW-0731">Sigma factor</keyword>
<evidence type="ECO:0000256" key="2">
    <source>
        <dbReference type="ARBA" id="ARBA00023015"/>
    </source>
</evidence>
<organism evidence="9 10">
    <name type="scientific">Saltatorellus ferox</name>
    <dbReference type="NCBI Taxonomy" id="2528018"/>
    <lineage>
        <taxon>Bacteria</taxon>
        <taxon>Pseudomonadati</taxon>
        <taxon>Planctomycetota</taxon>
        <taxon>Planctomycetia</taxon>
        <taxon>Planctomycetia incertae sedis</taxon>
        <taxon>Saltatorellus</taxon>
    </lineage>
</organism>
<dbReference type="InterPro" id="IPR013325">
    <property type="entry name" value="RNA_pol_sigma_r2"/>
</dbReference>
<evidence type="ECO:0000256" key="6">
    <source>
        <dbReference type="SAM" id="MobiDB-lite"/>
    </source>
</evidence>
<dbReference type="GO" id="GO:0006352">
    <property type="term" value="P:DNA-templated transcription initiation"/>
    <property type="evidence" value="ECO:0007669"/>
    <property type="project" value="InterPro"/>
</dbReference>
<dbReference type="Pfam" id="PF08281">
    <property type="entry name" value="Sigma70_r4_2"/>
    <property type="match status" value="1"/>
</dbReference>
<protein>
    <submittedName>
        <fullName evidence="9">RNA polymerase sigma factor</fullName>
    </submittedName>
</protein>
<dbReference type="InterPro" id="IPR014284">
    <property type="entry name" value="RNA_pol_sigma-70_dom"/>
</dbReference>
<evidence type="ECO:0000256" key="1">
    <source>
        <dbReference type="ARBA" id="ARBA00010641"/>
    </source>
</evidence>
<dbReference type="Proteomes" id="UP000320390">
    <property type="component" value="Chromosome"/>
</dbReference>
<dbReference type="InterPro" id="IPR013249">
    <property type="entry name" value="RNA_pol_sigma70_r4_t2"/>
</dbReference>
<keyword evidence="10" id="KW-1185">Reference proteome</keyword>
<dbReference type="GO" id="GO:0016987">
    <property type="term" value="F:sigma factor activity"/>
    <property type="evidence" value="ECO:0007669"/>
    <property type="project" value="UniProtKB-KW"/>
</dbReference>
<dbReference type="PANTHER" id="PTHR43133:SF8">
    <property type="entry name" value="RNA POLYMERASE SIGMA FACTOR HI_1459-RELATED"/>
    <property type="match status" value="1"/>
</dbReference>
<keyword evidence="2" id="KW-0805">Transcription regulation</keyword>
<dbReference type="InterPro" id="IPR039425">
    <property type="entry name" value="RNA_pol_sigma-70-like"/>
</dbReference>
<dbReference type="GO" id="GO:0003677">
    <property type="term" value="F:DNA binding"/>
    <property type="evidence" value="ECO:0007669"/>
    <property type="project" value="UniProtKB-KW"/>
</dbReference>
<dbReference type="RefSeq" id="WP_145200411.1">
    <property type="nucleotide sequence ID" value="NZ_CP036434.1"/>
</dbReference>